<evidence type="ECO:0000256" key="1">
    <source>
        <dbReference type="SAM" id="MobiDB-lite"/>
    </source>
</evidence>
<feature type="compositionally biased region" description="Basic residues" evidence="1">
    <location>
        <begin position="138"/>
        <end position="147"/>
    </location>
</feature>
<organism evidence="2 3">
    <name type="scientific">Equus asinus</name>
    <name type="common">Donkey</name>
    <name type="synonym">Equus africanus asinus</name>
    <dbReference type="NCBI Taxonomy" id="9793"/>
    <lineage>
        <taxon>Eukaryota</taxon>
        <taxon>Metazoa</taxon>
        <taxon>Chordata</taxon>
        <taxon>Craniata</taxon>
        <taxon>Vertebrata</taxon>
        <taxon>Euteleostomi</taxon>
        <taxon>Mammalia</taxon>
        <taxon>Eutheria</taxon>
        <taxon>Laurasiatheria</taxon>
        <taxon>Perissodactyla</taxon>
        <taxon>Equidae</taxon>
        <taxon>Equus</taxon>
    </lineage>
</organism>
<evidence type="ECO:0000313" key="3">
    <source>
        <dbReference type="Proteomes" id="UP000694387"/>
    </source>
</evidence>
<keyword evidence="3" id="KW-1185">Reference proteome</keyword>
<name>A0A9L0J9A7_EQUAS</name>
<reference evidence="2 3" key="1">
    <citation type="journal article" date="2020" name="Nat. Commun.">
        <title>Donkey genomes provide new insights into domestication and selection for coat color.</title>
        <authorList>
            <person name="Wang"/>
            <person name="C."/>
            <person name="Li"/>
            <person name="H."/>
            <person name="Guo"/>
            <person name="Y."/>
            <person name="Huang"/>
            <person name="J."/>
            <person name="Sun"/>
            <person name="Y."/>
            <person name="Min"/>
            <person name="J."/>
            <person name="Wang"/>
            <person name="J."/>
            <person name="Fang"/>
            <person name="X."/>
            <person name="Zhao"/>
            <person name="Z."/>
            <person name="Wang"/>
            <person name="S."/>
            <person name="Zhang"/>
            <person name="Y."/>
            <person name="Liu"/>
            <person name="Q."/>
            <person name="Jiang"/>
            <person name="Q."/>
            <person name="Wang"/>
            <person name="X."/>
            <person name="Guo"/>
            <person name="Y."/>
            <person name="Yang"/>
            <person name="C."/>
            <person name="Wang"/>
            <person name="Y."/>
            <person name="Tian"/>
            <person name="F."/>
            <person name="Zhuang"/>
            <person name="G."/>
            <person name="Fan"/>
            <person name="Y."/>
            <person name="Gao"/>
            <person name="Q."/>
            <person name="Li"/>
            <person name="Y."/>
            <person name="Ju"/>
            <person name="Z."/>
            <person name="Li"/>
            <person name="J."/>
            <person name="Li"/>
            <person name="R."/>
            <person name="Hou"/>
            <person name="M."/>
            <person name="Yang"/>
            <person name="G."/>
            <person name="Liu"/>
            <person name="G."/>
            <person name="Liu"/>
            <person name="W."/>
            <person name="Guo"/>
            <person name="J."/>
            <person name="Pan"/>
            <person name="S."/>
            <person name="Fan"/>
            <person name="G."/>
            <person name="Zhang"/>
            <person name="W."/>
            <person name="Zhang"/>
            <person name="R."/>
            <person name="Yu"/>
            <person name="J."/>
            <person name="Zhang"/>
            <person name="X."/>
            <person name="Yin"/>
            <person name="Q."/>
            <person name="Ji"/>
            <person name="C."/>
            <person name="Jin"/>
            <person name="Y."/>
            <person name="Yue"/>
            <person name="G."/>
            <person name="Liu"/>
            <person name="M."/>
            <person name="Xu"/>
            <person name="J."/>
            <person name="Liu"/>
            <person name="S."/>
            <person name="Jordana"/>
            <person name="J."/>
            <person name="Noce"/>
            <person name="A."/>
            <person name="Amills"/>
            <person name="M."/>
            <person name="Wu"/>
            <person name="D.D."/>
            <person name="Li"/>
            <person name="S."/>
            <person name="Zhou"/>
            <person name="X. and Zhong"/>
            <person name="J."/>
        </authorList>
    </citation>
    <scope>NUCLEOTIDE SEQUENCE [LARGE SCALE GENOMIC DNA]</scope>
</reference>
<protein>
    <submittedName>
        <fullName evidence="2">Uncharacterized protein</fullName>
    </submittedName>
</protein>
<evidence type="ECO:0000313" key="2">
    <source>
        <dbReference type="Ensembl" id="ENSEASP00005049759.1"/>
    </source>
</evidence>
<dbReference type="Proteomes" id="UP000694387">
    <property type="component" value="Chromosome 16"/>
</dbReference>
<feature type="compositionally biased region" description="Pro residues" evidence="1">
    <location>
        <begin position="116"/>
        <end position="128"/>
    </location>
</feature>
<feature type="region of interest" description="Disordered" evidence="1">
    <location>
        <begin position="1"/>
        <end position="246"/>
    </location>
</feature>
<feature type="compositionally biased region" description="Polar residues" evidence="1">
    <location>
        <begin position="41"/>
        <end position="59"/>
    </location>
</feature>
<proteinExistence type="predicted"/>
<dbReference type="GeneTree" id="ENSGT00910000145621"/>
<reference evidence="2" key="2">
    <citation type="submission" date="2025-08" db="UniProtKB">
        <authorList>
            <consortium name="Ensembl"/>
        </authorList>
    </citation>
    <scope>IDENTIFICATION</scope>
</reference>
<reference evidence="2" key="3">
    <citation type="submission" date="2025-09" db="UniProtKB">
        <authorList>
            <consortium name="Ensembl"/>
        </authorList>
    </citation>
    <scope>IDENTIFICATION</scope>
</reference>
<dbReference type="Ensembl" id="ENSEAST00005044757.1">
    <property type="protein sequence ID" value="ENSEASP00005049759.1"/>
    <property type="gene ID" value="ENSEASG00005033635.1"/>
</dbReference>
<dbReference type="AlphaFoldDB" id="A0A9L0J9A7"/>
<accession>A0A9L0J9A7</accession>
<feature type="compositionally biased region" description="Gly residues" evidence="1">
    <location>
        <begin position="99"/>
        <end position="109"/>
    </location>
</feature>
<sequence length="246" mass="25982">MAAGRTNSGPERHVSRGQGASDPRRTLLAPTPRLGALLPFPSTSASNSVGRNGTSSSPCHQAFYKCPQAPDCPHQPSSESLASLGGRHALSLPLPSGPPGEGGREGGWASGRARVPPLPRPPSAPPLLAPCSLSSARGWHRGPRRTRMRAEGGAAGRRTGNLETKFRAPPPAALPCRLAPRTRARPPAPPQSDESAGSRVRHVWFLQRRRYEESGSAAPAGGRAQPREGFPGRCRFETVLSAERST</sequence>